<accession>A0A139N6P7</accession>
<dbReference type="Proteomes" id="UP000070377">
    <property type="component" value="Unassembled WGS sequence"/>
</dbReference>
<dbReference type="SFLD" id="SFLDS00003">
    <property type="entry name" value="Haloacid_Dehalogenase"/>
    <property type="match status" value="1"/>
</dbReference>
<dbReference type="RefSeq" id="WP_061421934.1">
    <property type="nucleotide sequence ID" value="NZ_KQ969062.1"/>
</dbReference>
<evidence type="ECO:0000256" key="1">
    <source>
        <dbReference type="ARBA" id="ARBA00001946"/>
    </source>
</evidence>
<dbReference type="PANTHER" id="PTHR46470">
    <property type="entry name" value="N-ACYLNEURAMINATE-9-PHOSPHATASE"/>
    <property type="match status" value="1"/>
</dbReference>
<dbReference type="GO" id="GO:0016791">
    <property type="term" value="F:phosphatase activity"/>
    <property type="evidence" value="ECO:0007669"/>
    <property type="project" value="TreeGrafter"/>
</dbReference>
<reference evidence="5 6" key="1">
    <citation type="submission" date="2016-01" db="EMBL/GenBank/DDBJ databases">
        <title>Highly variable Streptococcus oralis are common among viridans streptococci isolated from primates.</title>
        <authorList>
            <person name="Denapaite D."/>
            <person name="Rieger M."/>
            <person name="Koendgen S."/>
            <person name="Brueckner R."/>
            <person name="Ochigava I."/>
            <person name="Kappeler P."/>
            <person name="Maetz-Rensing K."/>
            <person name="Leendertz F."/>
            <person name="Hakenbeck R."/>
        </authorList>
    </citation>
    <scope>NUCLEOTIDE SEQUENCE [LARGE SCALE GENOMIC DNA]</scope>
    <source>
        <strain evidence="5 6">DD08</strain>
    </source>
</reference>
<dbReference type="AlphaFoldDB" id="A0A139N6P7"/>
<name>A0A139N6P7_STRCR</name>
<dbReference type="PATRIC" id="fig|45634.12.peg.58"/>
<dbReference type="EMBL" id="LQRD01000001">
    <property type="protein sequence ID" value="KXT71411.1"/>
    <property type="molecule type" value="Genomic_DNA"/>
</dbReference>
<comment type="caution">
    <text evidence="5">The sequence shown here is derived from an EMBL/GenBank/DDBJ whole genome shotgun (WGS) entry which is preliminary data.</text>
</comment>
<dbReference type="Gene3D" id="3.40.50.1000">
    <property type="entry name" value="HAD superfamily/HAD-like"/>
    <property type="match status" value="1"/>
</dbReference>
<evidence type="ECO:0000256" key="3">
    <source>
        <dbReference type="ARBA" id="ARBA00022801"/>
    </source>
</evidence>
<dbReference type="InterPro" id="IPR006439">
    <property type="entry name" value="HAD-SF_hydro_IA"/>
</dbReference>
<dbReference type="InterPro" id="IPR036412">
    <property type="entry name" value="HAD-like_sf"/>
</dbReference>
<dbReference type="GO" id="GO:0044281">
    <property type="term" value="P:small molecule metabolic process"/>
    <property type="evidence" value="ECO:0007669"/>
    <property type="project" value="UniProtKB-ARBA"/>
</dbReference>
<dbReference type="InterPro" id="IPR041492">
    <property type="entry name" value="HAD_2"/>
</dbReference>
<protein>
    <submittedName>
        <fullName evidence="5">Putative hydrolase (HAD superfamily)</fullName>
    </submittedName>
</protein>
<evidence type="ECO:0000256" key="2">
    <source>
        <dbReference type="ARBA" id="ARBA00022723"/>
    </source>
</evidence>
<dbReference type="NCBIfam" id="TIGR01549">
    <property type="entry name" value="HAD-SF-IA-v1"/>
    <property type="match status" value="1"/>
</dbReference>
<organism evidence="5 6">
    <name type="scientific">Streptococcus cristatus</name>
    <dbReference type="NCBI Taxonomy" id="45634"/>
    <lineage>
        <taxon>Bacteria</taxon>
        <taxon>Bacillati</taxon>
        <taxon>Bacillota</taxon>
        <taxon>Bacilli</taxon>
        <taxon>Lactobacillales</taxon>
        <taxon>Streptococcaceae</taxon>
        <taxon>Streptococcus</taxon>
    </lineage>
</organism>
<dbReference type="STRING" id="45634.SCRDD08_00058"/>
<dbReference type="InterPro" id="IPR051400">
    <property type="entry name" value="HAD-like_hydrolase"/>
</dbReference>
<proteinExistence type="predicted"/>
<dbReference type="Pfam" id="PF13419">
    <property type="entry name" value="HAD_2"/>
    <property type="match status" value="1"/>
</dbReference>
<dbReference type="SFLD" id="SFLDG01129">
    <property type="entry name" value="C1.5:_HAD__Beta-PGM__Phosphata"/>
    <property type="match status" value="1"/>
</dbReference>
<comment type="cofactor">
    <cofactor evidence="1">
        <name>Mg(2+)</name>
        <dbReference type="ChEBI" id="CHEBI:18420"/>
    </cofactor>
</comment>
<dbReference type="SUPFAM" id="SSF56784">
    <property type="entry name" value="HAD-like"/>
    <property type="match status" value="1"/>
</dbReference>
<evidence type="ECO:0000313" key="6">
    <source>
        <dbReference type="Proteomes" id="UP000070377"/>
    </source>
</evidence>
<dbReference type="InterPro" id="IPR006549">
    <property type="entry name" value="HAD-SF_hydro_IIIA"/>
</dbReference>
<evidence type="ECO:0000256" key="4">
    <source>
        <dbReference type="ARBA" id="ARBA00022842"/>
    </source>
</evidence>
<dbReference type="InterPro" id="IPR023214">
    <property type="entry name" value="HAD_sf"/>
</dbReference>
<dbReference type="NCBIfam" id="TIGR01662">
    <property type="entry name" value="HAD-SF-IIIA"/>
    <property type="match status" value="1"/>
</dbReference>
<keyword evidence="3 5" id="KW-0378">Hydrolase</keyword>
<keyword evidence="2" id="KW-0479">Metal-binding</keyword>
<dbReference type="PANTHER" id="PTHR46470:SF2">
    <property type="entry name" value="GLYCERALDEHYDE 3-PHOSPHATE PHOSPHATASE"/>
    <property type="match status" value="1"/>
</dbReference>
<sequence>MTNYKWIFFDIGSTLINEEKAYQDRIEQAIAETNITYDTFYQRMLLLFKEGQKGDLIALQEFGLERPKWNSELETLYPDTKTVLEILHNRYKIGIIANQLPGLEERLEKFAIRQWIDLIISSADCGFSKPSSKIFQLALQQASCSASSAVMIGDRLDNDIVPAKVLGMETIWIKQGFSAYGPIQSPSEEPDFTVNSLSDLLKIL</sequence>
<evidence type="ECO:0000313" key="5">
    <source>
        <dbReference type="EMBL" id="KXT71411.1"/>
    </source>
</evidence>
<dbReference type="GO" id="GO:0046872">
    <property type="term" value="F:metal ion binding"/>
    <property type="evidence" value="ECO:0007669"/>
    <property type="project" value="UniProtKB-KW"/>
</dbReference>
<keyword evidence="4" id="KW-0460">Magnesium</keyword>
<dbReference type="Gene3D" id="1.10.150.520">
    <property type="match status" value="1"/>
</dbReference>
<gene>
    <name evidence="5" type="ORF">SCRDD08_00058</name>
</gene>